<dbReference type="Proteomes" id="UP000317378">
    <property type="component" value="Unassembled WGS sequence"/>
</dbReference>
<comment type="similarity">
    <text evidence="1">Belongs to the FAH family.</text>
</comment>
<dbReference type="RefSeq" id="WP_119104955.1">
    <property type="nucleotide sequence ID" value="NZ_QXMJ01000296.1"/>
</dbReference>
<dbReference type="Pfam" id="PF01557">
    <property type="entry name" value="FAA_hydrolase"/>
    <property type="match status" value="1"/>
</dbReference>
<evidence type="ECO:0000313" key="4">
    <source>
        <dbReference type="EMBL" id="TPQ17300.1"/>
    </source>
</evidence>
<evidence type="ECO:0000313" key="5">
    <source>
        <dbReference type="Proteomes" id="UP000317378"/>
    </source>
</evidence>
<evidence type="ECO:0000256" key="2">
    <source>
        <dbReference type="ARBA" id="ARBA00022723"/>
    </source>
</evidence>
<feature type="domain" description="Fumarylacetoacetase-like C-terminal" evidence="3">
    <location>
        <begin position="74"/>
        <end position="279"/>
    </location>
</feature>
<dbReference type="EMBL" id="VCHX02000296">
    <property type="protein sequence ID" value="TPQ17300.1"/>
    <property type="molecule type" value="Genomic_DNA"/>
</dbReference>
<keyword evidence="5" id="KW-1185">Reference proteome</keyword>
<keyword evidence="4" id="KW-0378">Hydrolase</keyword>
<dbReference type="PANTHER" id="PTHR42796">
    <property type="entry name" value="FUMARYLACETOACETATE HYDROLASE DOMAIN-CONTAINING PROTEIN 2A-RELATED"/>
    <property type="match status" value="1"/>
</dbReference>
<protein>
    <submittedName>
        <fullName evidence="4">Fumarylacetoacetate hydrolase family protein</fullName>
    </submittedName>
</protein>
<gene>
    <name evidence="4" type="ORF">FGD71_037160</name>
</gene>
<dbReference type="GO" id="GO:0016787">
    <property type="term" value="F:hydrolase activity"/>
    <property type="evidence" value="ECO:0007669"/>
    <property type="project" value="UniProtKB-KW"/>
</dbReference>
<sequence length="282" mass="31002">MKLANLAGRPVVVREDRALDIATASKGAIEPRLDVLSDLSLHDELRTLAERAAEADWQVFEPRDLGRVSRPYKAIGVALNYREHAEESNLPIPDEPSVFAKFATSVIGPYDSVVVPAGYDKVDFEAEVVVVIGRTGKDISEADAWSYVAGVTAGQDISDRKEQWRKPINQFTLPKSYDTFSPIGPFLVTLDEFDDPDDIEVAGWVDDLEVQRGRTSDLIFSVPQLIAWLSKRVTFEPGDLIFTGTPAGCGVRRTPRLYLDEGKVLRTEVTGVGTMVNPVIAG</sequence>
<dbReference type="OrthoDB" id="9805307at2"/>
<dbReference type="SUPFAM" id="SSF56529">
    <property type="entry name" value="FAH"/>
    <property type="match status" value="1"/>
</dbReference>
<reference evidence="4 5" key="1">
    <citation type="submission" date="2019-06" db="EMBL/GenBank/DDBJ databases">
        <title>Streptomyces sporangiiformans sp. nov., a novel actinomycete isolated from soil in Mount Song.</title>
        <authorList>
            <person name="Han L."/>
        </authorList>
    </citation>
    <scope>NUCLEOTIDE SEQUENCE [LARGE SCALE GENOMIC DNA]</scope>
    <source>
        <strain evidence="4 5">NEAU-SSA 1</strain>
    </source>
</reference>
<evidence type="ECO:0000259" key="3">
    <source>
        <dbReference type="Pfam" id="PF01557"/>
    </source>
</evidence>
<dbReference type="FunFam" id="3.90.850.10:FF:000002">
    <property type="entry name" value="2-hydroxyhepta-2,4-diene-1,7-dioate isomerase"/>
    <property type="match status" value="1"/>
</dbReference>
<dbReference type="InterPro" id="IPR036663">
    <property type="entry name" value="Fumarylacetoacetase_C_sf"/>
</dbReference>
<name>A0A505D3X7_9ACTN</name>
<dbReference type="PANTHER" id="PTHR42796:SF4">
    <property type="entry name" value="FUMARYLACETOACETATE HYDROLASE DOMAIN-CONTAINING PROTEIN 2A"/>
    <property type="match status" value="1"/>
</dbReference>
<dbReference type="GO" id="GO:0019752">
    <property type="term" value="P:carboxylic acid metabolic process"/>
    <property type="evidence" value="ECO:0007669"/>
    <property type="project" value="UniProtKB-ARBA"/>
</dbReference>
<dbReference type="InterPro" id="IPR051121">
    <property type="entry name" value="FAH"/>
</dbReference>
<dbReference type="InterPro" id="IPR011234">
    <property type="entry name" value="Fumarylacetoacetase-like_C"/>
</dbReference>
<organism evidence="4 5">
    <name type="scientific">Streptomyces sporangiiformans</name>
    <dbReference type="NCBI Taxonomy" id="2315329"/>
    <lineage>
        <taxon>Bacteria</taxon>
        <taxon>Bacillati</taxon>
        <taxon>Actinomycetota</taxon>
        <taxon>Actinomycetes</taxon>
        <taxon>Kitasatosporales</taxon>
        <taxon>Streptomycetaceae</taxon>
        <taxon>Streptomyces</taxon>
    </lineage>
</organism>
<keyword evidence="2" id="KW-0479">Metal-binding</keyword>
<dbReference type="GO" id="GO:0046872">
    <property type="term" value="F:metal ion binding"/>
    <property type="evidence" value="ECO:0007669"/>
    <property type="project" value="UniProtKB-KW"/>
</dbReference>
<dbReference type="Gene3D" id="3.90.850.10">
    <property type="entry name" value="Fumarylacetoacetase-like, C-terminal domain"/>
    <property type="match status" value="1"/>
</dbReference>
<dbReference type="GO" id="GO:0016853">
    <property type="term" value="F:isomerase activity"/>
    <property type="evidence" value="ECO:0007669"/>
    <property type="project" value="UniProtKB-ARBA"/>
</dbReference>
<dbReference type="AlphaFoldDB" id="A0A505D3X7"/>
<evidence type="ECO:0000256" key="1">
    <source>
        <dbReference type="ARBA" id="ARBA00010211"/>
    </source>
</evidence>
<comment type="caution">
    <text evidence="4">The sequence shown here is derived from an EMBL/GenBank/DDBJ whole genome shotgun (WGS) entry which is preliminary data.</text>
</comment>
<proteinExistence type="inferred from homology"/>
<accession>A0A505D3X7</accession>